<feature type="compositionally biased region" description="Low complexity" evidence="1">
    <location>
        <begin position="97"/>
        <end position="107"/>
    </location>
</feature>
<dbReference type="AlphaFoldDB" id="A0A6A6HZU5"/>
<feature type="compositionally biased region" description="Polar residues" evidence="1">
    <location>
        <begin position="72"/>
        <end position="84"/>
    </location>
</feature>
<sequence>MAPKPRKRPADPLWTDHATSKVSRTDYSRLSPPVPLHRRSVCTSSPRIPTQASSTTPRFGQRSAAGQIAQPHLSTPHRTTTQGASPRLQHQPDLHVGQGQSQAQHGSHSAQPVVYKARIMHAPHPDSRVCQDFHWLPYPLGLMPFDSWHKLHTRPNVYPPLPFRCPVCRAERKPTPHNRKLFLVAERLTWEEGLGSGPKKDQNEELNWEVNYELGILEPFVEDPEQVPGGKHSQQNKFYPYKNEYEMVQALNLIFTSDNITEVSWSLWIGLQMDLQKMLDVQEISVSDKVSQEKPSDVRRPLQLDNGNHPRTSTPNIDEIDLTVSPNRVSKHPTNAIAFGIPTPPSSFTRRINNENLPPSPTNAAPSSQRTSANFPRDIHAGWPSNLPSSPNKECITSYKTLQDFYSLLDRIERTSFVGALFLEKYAERLRDDMCRKCWLNRYIDFNALDS</sequence>
<feature type="compositionally biased region" description="Polar residues" evidence="1">
    <location>
        <begin position="41"/>
        <end position="58"/>
    </location>
</feature>
<organism evidence="2 3">
    <name type="scientific">Trematosphaeria pertusa</name>
    <dbReference type="NCBI Taxonomy" id="390896"/>
    <lineage>
        <taxon>Eukaryota</taxon>
        <taxon>Fungi</taxon>
        <taxon>Dikarya</taxon>
        <taxon>Ascomycota</taxon>
        <taxon>Pezizomycotina</taxon>
        <taxon>Dothideomycetes</taxon>
        <taxon>Pleosporomycetidae</taxon>
        <taxon>Pleosporales</taxon>
        <taxon>Massarineae</taxon>
        <taxon>Trematosphaeriaceae</taxon>
        <taxon>Trematosphaeria</taxon>
    </lineage>
</organism>
<dbReference type="Proteomes" id="UP000800094">
    <property type="component" value="Unassembled WGS sequence"/>
</dbReference>
<feature type="compositionally biased region" description="Polar residues" evidence="1">
    <location>
        <begin position="305"/>
        <end position="316"/>
    </location>
</feature>
<evidence type="ECO:0000313" key="3">
    <source>
        <dbReference type="Proteomes" id="UP000800094"/>
    </source>
</evidence>
<proteinExistence type="predicted"/>
<dbReference type="OrthoDB" id="3650630at2759"/>
<reference evidence="2" key="1">
    <citation type="journal article" date="2020" name="Stud. Mycol.">
        <title>101 Dothideomycetes genomes: a test case for predicting lifestyles and emergence of pathogens.</title>
        <authorList>
            <person name="Haridas S."/>
            <person name="Albert R."/>
            <person name="Binder M."/>
            <person name="Bloem J."/>
            <person name="Labutti K."/>
            <person name="Salamov A."/>
            <person name="Andreopoulos B."/>
            <person name="Baker S."/>
            <person name="Barry K."/>
            <person name="Bills G."/>
            <person name="Bluhm B."/>
            <person name="Cannon C."/>
            <person name="Castanera R."/>
            <person name="Culley D."/>
            <person name="Daum C."/>
            <person name="Ezra D."/>
            <person name="Gonzalez J."/>
            <person name="Henrissat B."/>
            <person name="Kuo A."/>
            <person name="Liang C."/>
            <person name="Lipzen A."/>
            <person name="Lutzoni F."/>
            <person name="Magnuson J."/>
            <person name="Mondo S."/>
            <person name="Nolan M."/>
            <person name="Ohm R."/>
            <person name="Pangilinan J."/>
            <person name="Park H.-J."/>
            <person name="Ramirez L."/>
            <person name="Alfaro M."/>
            <person name="Sun H."/>
            <person name="Tritt A."/>
            <person name="Yoshinaga Y."/>
            <person name="Zwiers L.-H."/>
            <person name="Turgeon B."/>
            <person name="Goodwin S."/>
            <person name="Spatafora J."/>
            <person name="Crous P."/>
            <person name="Grigoriev I."/>
        </authorList>
    </citation>
    <scope>NUCLEOTIDE SEQUENCE</scope>
    <source>
        <strain evidence="2">CBS 122368</strain>
    </source>
</reference>
<dbReference type="EMBL" id="ML987204">
    <property type="protein sequence ID" value="KAF2243601.1"/>
    <property type="molecule type" value="Genomic_DNA"/>
</dbReference>
<feature type="region of interest" description="Disordered" evidence="1">
    <location>
        <begin position="287"/>
        <end position="319"/>
    </location>
</feature>
<keyword evidence="3" id="KW-1185">Reference proteome</keyword>
<gene>
    <name evidence="2" type="ORF">BU26DRAFT_523203</name>
</gene>
<feature type="compositionally biased region" description="Basic and acidic residues" evidence="1">
    <location>
        <begin position="290"/>
        <end position="302"/>
    </location>
</feature>
<evidence type="ECO:0000313" key="2">
    <source>
        <dbReference type="EMBL" id="KAF2243601.1"/>
    </source>
</evidence>
<accession>A0A6A6HZU5</accession>
<dbReference type="RefSeq" id="XP_033678605.1">
    <property type="nucleotide sequence ID" value="XM_033829985.1"/>
</dbReference>
<dbReference type="GeneID" id="54583315"/>
<feature type="region of interest" description="Disordered" evidence="1">
    <location>
        <begin position="1"/>
        <end position="107"/>
    </location>
</feature>
<evidence type="ECO:0000256" key="1">
    <source>
        <dbReference type="SAM" id="MobiDB-lite"/>
    </source>
</evidence>
<name>A0A6A6HZU5_9PLEO</name>
<feature type="compositionally biased region" description="Polar residues" evidence="1">
    <location>
        <begin position="349"/>
        <end position="374"/>
    </location>
</feature>
<feature type="region of interest" description="Disordered" evidence="1">
    <location>
        <begin position="349"/>
        <end position="387"/>
    </location>
</feature>
<protein>
    <submittedName>
        <fullName evidence="2">Uncharacterized protein</fullName>
    </submittedName>
</protein>